<comment type="caution">
    <text evidence="1">The sequence shown here is derived from an EMBL/GenBank/DDBJ whole genome shotgun (WGS) entry which is preliminary data.</text>
</comment>
<name>A0A4Q0XG28_9FLAO</name>
<dbReference type="OrthoDB" id="943647at2"/>
<reference evidence="1 2" key="1">
    <citation type="submission" date="2019-01" db="EMBL/GenBank/DDBJ databases">
        <title>Genome sequence of the Antarctic species Gelidibacter gilvus ACAM 158(T).</title>
        <authorList>
            <person name="Bowman J.P."/>
        </authorList>
    </citation>
    <scope>NUCLEOTIDE SEQUENCE [LARGE SCALE GENOMIC DNA]</scope>
    <source>
        <strain evidence="1 2">IC158</strain>
    </source>
</reference>
<gene>
    <name evidence="1" type="ORF">ESZ48_14875</name>
</gene>
<accession>A0A4Q0XG28</accession>
<organism evidence="1 2">
    <name type="scientific">Gelidibacter gilvus</name>
    <dbReference type="NCBI Taxonomy" id="59602"/>
    <lineage>
        <taxon>Bacteria</taxon>
        <taxon>Pseudomonadati</taxon>
        <taxon>Bacteroidota</taxon>
        <taxon>Flavobacteriia</taxon>
        <taxon>Flavobacteriales</taxon>
        <taxon>Flavobacteriaceae</taxon>
        <taxon>Gelidibacter</taxon>
    </lineage>
</organism>
<dbReference type="RefSeq" id="WP_129018299.1">
    <property type="nucleotide sequence ID" value="NZ_SDDZ01000011.1"/>
</dbReference>
<evidence type="ECO:0000313" key="2">
    <source>
        <dbReference type="Proteomes" id="UP000289792"/>
    </source>
</evidence>
<evidence type="ECO:0000313" key="1">
    <source>
        <dbReference type="EMBL" id="RXJ45679.1"/>
    </source>
</evidence>
<sequence>METKPETFYNSYVKEYHEVRAIYLKNMLLSLDSVNETLKDSEVDYEDVKVSLTKNTKFIIQADLRQNYFHALETFFEFFFAFLPNRGIIPDNSKIVRQIVQSKWSQNYKKIEYIAKGEMKLNILDQEINFYGYKVTVGQYIFFPGTFSKETFGEKYLNDVSESVDAIKVAIKELAIDFYDRDEYNAYKHTMRAFPNYESIKFINPETLKEELEFDLSNSVSYQKFNDKENETMIKTKLFDPERDFEMTRFCSRLIYNMLELRNVMFNKNKIRNQDKKIAIFLFNQSKISDLIKHNVNIQDIILSTKMS</sequence>
<protein>
    <submittedName>
        <fullName evidence="1">Uncharacterized protein</fullName>
    </submittedName>
</protein>
<dbReference type="EMBL" id="SDDZ01000011">
    <property type="protein sequence ID" value="RXJ45679.1"/>
    <property type="molecule type" value="Genomic_DNA"/>
</dbReference>
<keyword evidence="2" id="KW-1185">Reference proteome</keyword>
<dbReference type="AlphaFoldDB" id="A0A4Q0XG28"/>
<proteinExistence type="predicted"/>
<dbReference type="Proteomes" id="UP000289792">
    <property type="component" value="Unassembled WGS sequence"/>
</dbReference>